<reference evidence="5" key="1">
    <citation type="submission" date="2018-05" db="EMBL/GenBank/DDBJ databases">
        <authorList>
            <person name="Lanie J.A."/>
            <person name="Ng W.-L."/>
            <person name="Kazmierczak K.M."/>
            <person name="Andrzejewski T.M."/>
            <person name="Davidsen T.M."/>
            <person name="Wayne K.J."/>
            <person name="Tettelin H."/>
            <person name="Glass J.I."/>
            <person name="Rusch D."/>
            <person name="Podicherti R."/>
            <person name="Tsui H.-C.T."/>
            <person name="Winkler M.E."/>
        </authorList>
    </citation>
    <scope>NUCLEOTIDE SEQUENCE</scope>
</reference>
<comment type="cofactor">
    <cofactor evidence="1">
        <name>thiamine diphosphate</name>
        <dbReference type="ChEBI" id="CHEBI:58937"/>
    </cofactor>
</comment>
<accession>A0A381UZI3</accession>
<evidence type="ECO:0000256" key="2">
    <source>
        <dbReference type="ARBA" id="ARBA00023002"/>
    </source>
</evidence>
<dbReference type="PANTHER" id="PTHR11516:SF60">
    <property type="entry name" value="PYRUVATE DEHYDROGENASE E1 COMPONENT SUBUNIT ALPHA"/>
    <property type="match status" value="1"/>
</dbReference>
<feature type="non-terminal residue" evidence="5">
    <location>
        <position position="1"/>
    </location>
</feature>
<organism evidence="5">
    <name type="scientific">marine metagenome</name>
    <dbReference type="NCBI Taxonomy" id="408172"/>
    <lineage>
        <taxon>unclassified sequences</taxon>
        <taxon>metagenomes</taxon>
        <taxon>ecological metagenomes</taxon>
    </lineage>
</organism>
<dbReference type="GO" id="GO:0006086">
    <property type="term" value="P:pyruvate decarboxylation to acetyl-CoA"/>
    <property type="evidence" value="ECO:0007669"/>
    <property type="project" value="TreeGrafter"/>
</dbReference>
<evidence type="ECO:0000259" key="4">
    <source>
        <dbReference type="Pfam" id="PF00676"/>
    </source>
</evidence>
<keyword evidence="2" id="KW-0560">Oxidoreductase</keyword>
<dbReference type="SUPFAM" id="SSF52518">
    <property type="entry name" value="Thiamin diphosphate-binding fold (THDP-binding)"/>
    <property type="match status" value="1"/>
</dbReference>
<dbReference type="InterPro" id="IPR029061">
    <property type="entry name" value="THDP-binding"/>
</dbReference>
<dbReference type="InterPro" id="IPR001017">
    <property type="entry name" value="DH_E1"/>
</dbReference>
<evidence type="ECO:0000313" key="5">
    <source>
        <dbReference type="EMBL" id="SVA33536.1"/>
    </source>
</evidence>
<dbReference type="Gene3D" id="3.40.50.970">
    <property type="match status" value="1"/>
</dbReference>
<dbReference type="GO" id="GO:0004739">
    <property type="term" value="F:pyruvate dehydrogenase (acetyl-transferring) activity"/>
    <property type="evidence" value="ECO:0007669"/>
    <property type="project" value="TreeGrafter"/>
</dbReference>
<dbReference type="PANTHER" id="PTHR11516">
    <property type="entry name" value="PYRUVATE DEHYDROGENASE E1 COMPONENT, ALPHA SUBUNIT BACTERIAL AND ORGANELLAR"/>
    <property type="match status" value="1"/>
</dbReference>
<protein>
    <recommendedName>
        <fullName evidence="4">Dehydrogenase E1 component domain-containing protein</fullName>
    </recommendedName>
</protein>
<dbReference type="EMBL" id="UINC01007475">
    <property type="protein sequence ID" value="SVA33536.1"/>
    <property type="molecule type" value="Genomic_DNA"/>
</dbReference>
<name>A0A381UZI3_9ZZZZ</name>
<gene>
    <name evidence="5" type="ORF">METZ01_LOCUS86390</name>
</gene>
<keyword evidence="3" id="KW-0786">Thiamine pyrophosphate</keyword>
<sequence length="221" mass="24372">IEKHFMGGHAIVGGQLPLAIGIALGLKLKKLDSVVMCFFGDGAVNEGEFHEAMNMASLWKLPVVFMLENNLYGMGTDVNRSRAGGSSIYGAAEPYMIPAVQIDGMDVMTVRETVTEGVAKVREGQGPVFIESMAYRFHGHSMADPSNYRNNEEVQENRARDPIDKFRDDCIEAGKIDDDDISLVAEQIDLLVQEAREFAEQSPEPTAEDLYTHIYAEPEGN</sequence>
<evidence type="ECO:0000256" key="1">
    <source>
        <dbReference type="ARBA" id="ARBA00001964"/>
    </source>
</evidence>
<dbReference type="AlphaFoldDB" id="A0A381UZI3"/>
<proteinExistence type="predicted"/>
<dbReference type="Pfam" id="PF00676">
    <property type="entry name" value="E1_dh"/>
    <property type="match status" value="1"/>
</dbReference>
<evidence type="ECO:0000256" key="3">
    <source>
        <dbReference type="ARBA" id="ARBA00023052"/>
    </source>
</evidence>
<dbReference type="InterPro" id="IPR050642">
    <property type="entry name" value="PDH_E1_Alpha_Subunit"/>
</dbReference>
<feature type="domain" description="Dehydrogenase E1 component" evidence="4">
    <location>
        <begin position="3"/>
        <end position="207"/>
    </location>
</feature>
<dbReference type="CDD" id="cd02000">
    <property type="entry name" value="TPP_E1_PDC_ADC_BCADC"/>
    <property type="match status" value="1"/>
</dbReference>